<keyword evidence="6 8" id="KW-1133">Transmembrane helix</keyword>
<feature type="transmembrane region" description="Helical" evidence="8">
    <location>
        <begin position="241"/>
        <end position="258"/>
    </location>
</feature>
<protein>
    <submittedName>
        <fullName evidence="9">ABC transporter permease</fullName>
    </submittedName>
</protein>
<keyword evidence="7 8" id="KW-0472">Membrane</keyword>
<feature type="transmembrane region" description="Helical" evidence="8">
    <location>
        <begin position="164"/>
        <end position="185"/>
    </location>
</feature>
<evidence type="ECO:0000313" key="10">
    <source>
        <dbReference type="Proteomes" id="UP000446348"/>
    </source>
</evidence>
<evidence type="ECO:0000256" key="6">
    <source>
        <dbReference type="ARBA" id="ARBA00022989"/>
    </source>
</evidence>
<feature type="transmembrane region" description="Helical" evidence="8">
    <location>
        <begin position="216"/>
        <end position="235"/>
    </location>
</feature>
<keyword evidence="2" id="KW-0813">Transport</keyword>
<evidence type="ECO:0000313" key="9">
    <source>
        <dbReference type="EMBL" id="NBI79531.1"/>
    </source>
</evidence>
<sequence length="321" mass="33646">MERVMEKVKSVNTIFWILLLYVALSLLAVPNFGTAYNIKNILGQLCVLLTVACGEHFTVLNGGVDFSATSVIALTSVVGASIMSATGLLGGQWYAVPAAILAMLGIGIVFGIVNGFSIITFKMPSFIVTMATQMVGSGLAVWYTKGQTIGNLPDSFTVMGTGSIGIFPYALLLTAAVVAVTHTMLSRTRFGRQIYSVGTNPKASLISGIPVKRTIFKLYIVSGLCAACAGIIMIAQMEAGASGYASNLFIDIMASIIIGGTSPMGGRGRITGTILGSLLIIIINVSLNLLGVPWFVISIIKGAIILIASSIDLLKQAKVRV</sequence>
<accession>A0A845RL88</accession>
<feature type="transmembrane region" description="Helical" evidence="8">
    <location>
        <begin position="95"/>
        <end position="119"/>
    </location>
</feature>
<dbReference type="Pfam" id="PF02653">
    <property type="entry name" value="BPD_transp_2"/>
    <property type="match status" value="1"/>
</dbReference>
<dbReference type="InterPro" id="IPR001851">
    <property type="entry name" value="ABC_transp_permease"/>
</dbReference>
<evidence type="ECO:0000256" key="8">
    <source>
        <dbReference type="SAM" id="Phobius"/>
    </source>
</evidence>
<dbReference type="Proteomes" id="UP000446348">
    <property type="component" value="Unassembled WGS sequence"/>
</dbReference>
<dbReference type="PANTHER" id="PTHR32196:SF21">
    <property type="entry name" value="ABC TRANSPORTER PERMEASE PROTEIN YPHD-RELATED"/>
    <property type="match status" value="1"/>
</dbReference>
<comment type="caution">
    <text evidence="9">The sequence shown here is derived from an EMBL/GenBank/DDBJ whole genome shotgun (WGS) entry which is preliminary data.</text>
</comment>
<evidence type="ECO:0000256" key="5">
    <source>
        <dbReference type="ARBA" id="ARBA00022692"/>
    </source>
</evidence>
<name>A0A845RL88_9FIRM</name>
<dbReference type="OrthoDB" id="9813906at2"/>
<evidence type="ECO:0000256" key="2">
    <source>
        <dbReference type="ARBA" id="ARBA00022448"/>
    </source>
</evidence>
<organism evidence="9 10">
    <name type="scientific">Anaerotruncus colihominis</name>
    <dbReference type="NCBI Taxonomy" id="169435"/>
    <lineage>
        <taxon>Bacteria</taxon>
        <taxon>Bacillati</taxon>
        <taxon>Bacillota</taxon>
        <taxon>Clostridia</taxon>
        <taxon>Eubacteriales</taxon>
        <taxon>Oscillospiraceae</taxon>
        <taxon>Anaerotruncus</taxon>
    </lineage>
</organism>
<feature type="transmembrane region" description="Helical" evidence="8">
    <location>
        <begin position="126"/>
        <end position="144"/>
    </location>
</feature>
<keyword evidence="5 8" id="KW-0812">Transmembrane</keyword>
<feature type="transmembrane region" description="Helical" evidence="8">
    <location>
        <begin position="270"/>
        <end position="287"/>
    </location>
</feature>
<evidence type="ECO:0000256" key="4">
    <source>
        <dbReference type="ARBA" id="ARBA00022519"/>
    </source>
</evidence>
<dbReference type="RefSeq" id="WP_160210279.1">
    <property type="nucleotide sequence ID" value="NZ_JBCLRJ010000001.1"/>
</dbReference>
<evidence type="ECO:0000256" key="1">
    <source>
        <dbReference type="ARBA" id="ARBA00004651"/>
    </source>
</evidence>
<comment type="subcellular location">
    <subcellularLocation>
        <location evidence="1">Cell membrane</location>
        <topology evidence="1">Multi-pass membrane protein</topology>
    </subcellularLocation>
</comment>
<feature type="transmembrane region" description="Helical" evidence="8">
    <location>
        <begin position="293"/>
        <end position="314"/>
    </location>
</feature>
<evidence type="ECO:0000256" key="3">
    <source>
        <dbReference type="ARBA" id="ARBA00022475"/>
    </source>
</evidence>
<feature type="transmembrane region" description="Helical" evidence="8">
    <location>
        <begin position="41"/>
        <end position="59"/>
    </location>
</feature>
<gene>
    <name evidence="9" type="ORF">D3Z39_11760</name>
</gene>
<keyword evidence="4" id="KW-0997">Cell inner membrane</keyword>
<dbReference type="EMBL" id="QXWZ01000021">
    <property type="protein sequence ID" value="NBI79531.1"/>
    <property type="molecule type" value="Genomic_DNA"/>
</dbReference>
<dbReference type="CDD" id="cd06579">
    <property type="entry name" value="TM_PBP1_transp_AraH_like"/>
    <property type="match status" value="1"/>
</dbReference>
<feature type="transmembrane region" description="Helical" evidence="8">
    <location>
        <begin position="12"/>
        <end position="29"/>
    </location>
</feature>
<dbReference type="AlphaFoldDB" id="A0A845RL88"/>
<evidence type="ECO:0000256" key="7">
    <source>
        <dbReference type="ARBA" id="ARBA00023136"/>
    </source>
</evidence>
<dbReference type="GO" id="GO:0022857">
    <property type="term" value="F:transmembrane transporter activity"/>
    <property type="evidence" value="ECO:0007669"/>
    <property type="project" value="InterPro"/>
</dbReference>
<reference evidence="9 10" key="1">
    <citation type="submission" date="2018-08" db="EMBL/GenBank/DDBJ databases">
        <title>Murine metabolic-syndrome-specific gut microbial biobank.</title>
        <authorList>
            <person name="Liu C."/>
        </authorList>
    </citation>
    <scope>NUCLEOTIDE SEQUENCE [LARGE SCALE GENOMIC DNA]</scope>
    <source>
        <strain evidence="9 10">X69</strain>
    </source>
</reference>
<dbReference type="PANTHER" id="PTHR32196">
    <property type="entry name" value="ABC TRANSPORTER PERMEASE PROTEIN YPHD-RELATED-RELATED"/>
    <property type="match status" value="1"/>
</dbReference>
<feature type="transmembrane region" description="Helical" evidence="8">
    <location>
        <begin position="71"/>
        <end position="89"/>
    </location>
</feature>
<dbReference type="GO" id="GO:0005886">
    <property type="term" value="C:plasma membrane"/>
    <property type="evidence" value="ECO:0007669"/>
    <property type="project" value="UniProtKB-SubCell"/>
</dbReference>
<proteinExistence type="predicted"/>
<keyword evidence="3" id="KW-1003">Cell membrane</keyword>